<dbReference type="AlphaFoldDB" id="A0A926JRM0"/>
<keyword evidence="1" id="KW-1133">Transmembrane helix</keyword>
<evidence type="ECO:0000256" key="1">
    <source>
        <dbReference type="SAM" id="Phobius"/>
    </source>
</evidence>
<keyword evidence="1" id="KW-0472">Membrane</keyword>
<name>A0A926JRM0_9FLAO</name>
<dbReference type="EMBL" id="JACVDC010000023">
    <property type="protein sequence ID" value="MBC9796220.1"/>
    <property type="molecule type" value="Genomic_DNA"/>
</dbReference>
<proteinExistence type="predicted"/>
<keyword evidence="1" id="KW-0812">Transmembrane</keyword>
<protein>
    <submittedName>
        <fullName evidence="2">DUF4258 domain-containing protein</fullName>
    </submittedName>
</protein>
<dbReference type="RefSeq" id="WP_187965368.1">
    <property type="nucleotide sequence ID" value="NZ_JACVDC010000023.1"/>
</dbReference>
<feature type="transmembrane region" description="Helical" evidence="1">
    <location>
        <begin position="7"/>
        <end position="25"/>
    </location>
</feature>
<comment type="caution">
    <text evidence="2">The sequence shown here is derived from an EMBL/GenBank/DDBJ whole genome shotgun (WGS) entry which is preliminary data.</text>
</comment>
<evidence type="ECO:0000313" key="2">
    <source>
        <dbReference type="EMBL" id="MBC9796220.1"/>
    </source>
</evidence>
<organism evidence="2 3">
    <name type="scientific">Sinomicrobium weinanense</name>
    <dbReference type="NCBI Taxonomy" id="2842200"/>
    <lineage>
        <taxon>Bacteria</taxon>
        <taxon>Pseudomonadati</taxon>
        <taxon>Bacteroidota</taxon>
        <taxon>Flavobacteriia</taxon>
        <taxon>Flavobacteriales</taxon>
        <taxon>Flavobacteriaceae</taxon>
        <taxon>Sinomicrobium</taxon>
    </lineage>
</organism>
<reference evidence="2 3" key="1">
    <citation type="submission" date="2020-09" db="EMBL/GenBank/DDBJ databases">
        <title>Sinomicrobium weinanense sp. nov., a halophilic bacteria isolated from saline-alkali soil.</title>
        <authorList>
            <person name="Wu P."/>
            <person name="Ren H."/>
            <person name="Mei Y."/>
            <person name="Liang Y."/>
            <person name="Chen Z."/>
        </authorList>
    </citation>
    <scope>NUCLEOTIDE SEQUENCE [LARGE SCALE GENOMIC DNA]</scope>
    <source>
        <strain evidence="2 3">FJxs</strain>
    </source>
</reference>
<dbReference type="Proteomes" id="UP000653730">
    <property type="component" value="Unassembled WGS sequence"/>
</dbReference>
<sequence length="125" mass="13918">MDILRRIGLYLVGLAIGIVIVTFIFREKGTEFCYSPNCRVLKNIREKAIVYSEDARKSLKENAIDTTGISVSVFTKGDVIFSKSNTELDSCKTYTIEGTLTTGKIEVFVKNCDRIAKIATITPLD</sequence>
<evidence type="ECO:0000313" key="3">
    <source>
        <dbReference type="Proteomes" id="UP000653730"/>
    </source>
</evidence>
<gene>
    <name evidence="2" type="ORF">IBL28_09590</name>
</gene>
<accession>A0A926JRM0</accession>
<keyword evidence="3" id="KW-1185">Reference proteome</keyword>